<keyword evidence="2" id="KW-1185">Reference proteome</keyword>
<dbReference type="SUPFAM" id="SSF48452">
    <property type="entry name" value="TPR-like"/>
    <property type="match status" value="1"/>
</dbReference>
<organism evidence="1 2">
    <name type="scientific">Nocardiopsis composta</name>
    <dbReference type="NCBI Taxonomy" id="157465"/>
    <lineage>
        <taxon>Bacteria</taxon>
        <taxon>Bacillati</taxon>
        <taxon>Actinomycetota</taxon>
        <taxon>Actinomycetes</taxon>
        <taxon>Streptosporangiales</taxon>
        <taxon>Nocardiopsidaceae</taxon>
        <taxon>Nocardiopsis</taxon>
    </lineage>
</organism>
<evidence type="ECO:0000313" key="2">
    <source>
        <dbReference type="Proteomes" id="UP000572635"/>
    </source>
</evidence>
<accession>A0A7W8QQF1</accession>
<dbReference type="InterPro" id="IPR011990">
    <property type="entry name" value="TPR-like_helical_dom_sf"/>
</dbReference>
<gene>
    <name evidence="1" type="ORF">HDA36_004759</name>
</gene>
<dbReference type="RefSeq" id="WP_184395476.1">
    <property type="nucleotide sequence ID" value="NZ_BAAAJD010000060.1"/>
</dbReference>
<dbReference type="AlphaFoldDB" id="A0A7W8QQF1"/>
<dbReference type="InterPro" id="IPR019734">
    <property type="entry name" value="TPR_rpt"/>
</dbReference>
<protein>
    <submittedName>
        <fullName evidence="1">Tetratricopeptide (TPR) repeat protein</fullName>
    </submittedName>
</protein>
<name>A0A7W8QQF1_9ACTN</name>
<evidence type="ECO:0000313" key="1">
    <source>
        <dbReference type="EMBL" id="MBB5434675.1"/>
    </source>
</evidence>
<dbReference type="Gene3D" id="1.25.40.10">
    <property type="entry name" value="Tetratricopeptide repeat domain"/>
    <property type="match status" value="1"/>
</dbReference>
<proteinExistence type="predicted"/>
<dbReference type="EMBL" id="JACHDB010000001">
    <property type="protein sequence ID" value="MBB5434675.1"/>
    <property type="molecule type" value="Genomic_DNA"/>
</dbReference>
<reference evidence="1 2" key="1">
    <citation type="submission" date="2020-08" db="EMBL/GenBank/DDBJ databases">
        <title>Sequencing the genomes of 1000 actinobacteria strains.</title>
        <authorList>
            <person name="Klenk H.-P."/>
        </authorList>
    </citation>
    <scope>NUCLEOTIDE SEQUENCE [LARGE SCALE GENOMIC DNA]</scope>
    <source>
        <strain evidence="1 2">DSM 44551</strain>
    </source>
</reference>
<sequence>MTEGHEGTADPRLEAQGELSMARLALDEGDLRHAADHVARALVFEPALPEAHELLARLAVHPDGGPDLFPLDKSVFLGTVVARAHVLAALGRHEEALPLLVSAQCHKPDGAWADAAWMYDAGTTGRLPAELVHTSLLRLVSALSDPVPDGERAAVAPYLALVRSVLAADPGHAALMWSASMLLRRTGDTGEAIDLALRSEELEPSFHAATAAGYAYRAEQRWREAEDAWIRALGFDPTNAALHTDIGELLASAGRPRDGLSWVERGLSFEPDDPSAFPTARGLRFRLDGSLHHLVELADHLRDHPDNAHGDNVLAQSSQSRYWLGPIPPSTEAVTNVLHRFLEDGKYADAAPEDLPHASLTVSAPEPPSAILAFCRALPGSSVQVAEVQEPDARRTVPEVFDRGPVRGVDRRVWAYEGTTARPCVPPPAAESAEAVRRAAAYPWRHLPGAYDDAVHLSGVPLDDLLGVLVHPPEPPTGTPGVWPAWVRRVQAWACLGIAHHRSDQPWRESERRGVLTDLAYGPEDWVSEAALLALVATAWTHPDAREDVSALVCWRFLAAMEASRSRPVTVLGSLARLVLATPQAPAELIGLAEEVLSPDDEDGEERE</sequence>
<dbReference type="SMART" id="SM00028">
    <property type="entry name" value="TPR"/>
    <property type="match status" value="3"/>
</dbReference>
<comment type="caution">
    <text evidence="1">The sequence shown here is derived from an EMBL/GenBank/DDBJ whole genome shotgun (WGS) entry which is preliminary data.</text>
</comment>
<dbReference type="Proteomes" id="UP000572635">
    <property type="component" value="Unassembled WGS sequence"/>
</dbReference>